<protein>
    <submittedName>
        <fullName evidence="2">Yt521-b-like family domain-containing protein</fullName>
    </submittedName>
</protein>
<dbReference type="InParanoid" id="A0A1D3CT00"/>
<reference evidence="2 3" key="1">
    <citation type="journal article" date="2016" name="BMC Genomics">
        <title>Comparative genomics reveals Cyclospora cayetanensis possesses coccidia-like metabolism and invasion components but unique surface antigens.</title>
        <authorList>
            <person name="Liu S."/>
            <person name="Wang L."/>
            <person name="Zheng H."/>
            <person name="Xu Z."/>
            <person name="Roellig D.M."/>
            <person name="Li N."/>
            <person name="Frace M.A."/>
            <person name="Tang K."/>
            <person name="Arrowood M.J."/>
            <person name="Moss D.M."/>
            <person name="Zhang L."/>
            <person name="Feng Y."/>
            <person name="Xiao L."/>
        </authorList>
    </citation>
    <scope>NUCLEOTIDE SEQUENCE [LARGE SCALE GENOMIC DNA]</scope>
    <source>
        <strain evidence="2 3">CHN_HEN01</strain>
    </source>
</reference>
<organism evidence="2 3">
    <name type="scientific">Cyclospora cayetanensis</name>
    <dbReference type="NCBI Taxonomy" id="88456"/>
    <lineage>
        <taxon>Eukaryota</taxon>
        <taxon>Sar</taxon>
        <taxon>Alveolata</taxon>
        <taxon>Apicomplexa</taxon>
        <taxon>Conoidasida</taxon>
        <taxon>Coccidia</taxon>
        <taxon>Eucoccidiorida</taxon>
        <taxon>Eimeriorina</taxon>
        <taxon>Eimeriidae</taxon>
        <taxon>Cyclospora</taxon>
    </lineage>
</organism>
<feature type="compositionally biased region" description="Acidic residues" evidence="1">
    <location>
        <begin position="160"/>
        <end position="171"/>
    </location>
</feature>
<evidence type="ECO:0000256" key="1">
    <source>
        <dbReference type="SAM" id="MobiDB-lite"/>
    </source>
</evidence>
<feature type="compositionally biased region" description="Basic and acidic residues" evidence="1">
    <location>
        <begin position="126"/>
        <end position="153"/>
    </location>
</feature>
<accession>A0A1D3CT00</accession>
<dbReference type="VEuPathDB" id="ToxoDB:LOC34618372"/>
<dbReference type="EMBL" id="JROU02002069">
    <property type="protein sequence ID" value="OEH74312.1"/>
    <property type="molecule type" value="Genomic_DNA"/>
</dbReference>
<feature type="region of interest" description="Disordered" evidence="1">
    <location>
        <begin position="96"/>
        <end position="210"/>
    </location>
</feature>
<keyword evidence="3" id="KW-1185">Reference proteome</keyword>
<dbReference type="AlphaFoldDB" id="A0A1D3CT00"/>
<proteinExistence type="predicted"/>
<dbReference type="VEuPathDB" id="ToxoDB:cyc_01353"/>
<evidence type="ECO:0000313" key="3">
    <source>
        <dbReference type="Proteomes" id="UP000095192"/>
    </source>
</evidence>
<evidence type="ECO:0000313" key="2">
    <source>
        <dbReference type="EMBL" id="OEH74312.1"/>
    </source>
</evidence>
<comment type="caution">
    <text evidence="2">The sequence shown here is derived from an EMBL/GenBank/DDBJ whole genome shotgun (WGS) entry which is preliminary data.</text>
</comment>
<feature type="compositionally biased region" description="Polar residues" evidence="1">
    <location>
        <begin position="97"/>
        <end position="106"/>
    </location>
</feature>
<feature type="compositionally biased region" description="Low complexity" evidence="1">
    <location>
        <begin position="110"/>
        <end position="121"/>
    </location>
</feature>
<name>A0A1D3CT00_9EIME</name>
<dbReference type="Proteomes" id="UP000095192">
    <property type="component" value="Unassembled WGS sequence"/>
</dbReference>
<sequence length="210" mass="22622">MRSCPFAFEENESYAHRRSQFACWIESAAALGRGEGGAKECGRGGDGHRALSNNPAMRVFPVDLTEMTYEDYIDTYEASQALWNRVFEKHGYVLEGTSPSETQQPSPLEADGSSGRAADASFPADSRAEERIAEGGSKELHSEEVPLHEREEMPPLTGEAQEDGDAAEEQQDAGLSPTPTGEGVETTSVKGEVQDPALLGTVVKSEPTNT</sequence>
<gene>
    <name evidence="2" type="ORF">cyc_01353</name>
</gene>